<proteinExistence type="predicted"/>
<accession>A0A371G3D1</accession>
<feature type="non-terminal residue" evidence="1">
    <location>
        <position position="1"/>
    </location>
</feature>
<dbReference type="EMBL" id="QJKJ01006880">
    <property type="protein sequence ID" value="RDX85074.1"/>
    <property type="molecule type" value="Genomic_DNA"/>
</dbReference>
<keyword evidence="2" id="KW-1185">Reference proteome</keyword>
<reference evidence="1" key="1">
    <citation type="submission" date="2018-05" db="EMBL/GenBank/DDBJ databases">
        <title>Draft genome of Mucuna pruriens seed.</title>
        <authorList>
            <person name="Nnadi N.E."/>
            <person name="Vos R."/>
            <person name="Hasami M.H."/>
            <person name="Devisetty U.K."/>
            <person name="Aguiy J.C."/>
        </authorList>
    </citation>
    <scope>NUCLEOTIDE SEQUENCE [LARGE SCALE GENOMIC DNA]</scope>
    <source>
        <strain evidence="1">JCA_2017</strain>
    </source>
</reference>
<comment type="caution">
    <text evidence="1">The sequence shown here is derived from an EMBL/GenBank/DDBJ whole genome shotgun (WGS) entry which is preliminary data.</text>
</comment>
<name>A0A371G3D1_MUCPR</name>
<gene>
    <name evidence="1" type="ORF">CR513_33796</name>
</gene>
<evidence type="ECO:0000313" key="1">
    <source>
        <dbReference type="EMBL" id="RDX85074.1"/>
    </source>
</evidence>
<organism evidence="1 2">
    <name type="scientific">Mucuna pruriens</name>
    <name type="common">Velvet bean</name>
    <name type="synonym">Dolichos pruriens</name>
    <dbReference type="NCBI Taxonomy" id="157652"/>
    <lineage>
        <taxon>Eukaryota</taxon>
        <taxon>Viridiplantae</taxon>
        <taxon>Streptophyta</taxon>
        <taxon>Embryophyta</taxon>
        <taxon>Tracheophyta</taxon>
        <taxon>Spermatophyta</taxon>
        <taxon>Magnoliopsida</taxon>
        <taxon>eudicotyledons</taxon>
        <taxon>Gunneridae</taxon>
        <taxon>Pentapetalae</taxon>
        <taxon>rosids</taxon>
        <taxon>fabids</taxon>
        <taxon>Fabales</taxon>
        <taxon>Fabaceae</taxon>
        <taxon>Papilionoideae</taxon>
        <taxon>50 kb inversion clade</taxon>
        <taxon>NPAAA clade</taxon>
        <taxon>indigoferoid/millettioid clade</taxon>
        <taxon>Phaseoleae</taxon>
        <taxon>Mucuna</taxon>
    </lineage>
</organism>
<evidence type="ECO:0000313" key="2">
    <source>
        <dbReference type="Proteomes" id="UP000257109"/>
    </source>
</evidence>
<protein>
    <submittedName>
        <fullName evidence="1">Uncharacterized protein</fullName>
    </submittedName>
</protein>
<dbReference type="AlphaFoldDB" id="A0A371G3D1"/>
<sequence>MTLSHDNFFEILSWFLTKTIYKDRITSFPKVSNDILGLLSNSVKVLSLINGLILCHTIDKKTSETFYLQPSYKILVVYSYP</sequence>
<dbReference type="Proteomes" id="UP000257109">
    <property type="component" value="Unassembled WGS sequence"/>
</dbReference>